<organism evidence="2 3">
    <name type="scientific">Salinicola corii</name>
    <dbReference type="NCBI Taxonomy" id="2606937"/>
    <lineage>
        <taxon>Bacteria</taxon>
        <taxon>Pseudomonadati</taxon>
        <taxon>Pseudomonadota</taxon>
        <taxon>Gammaproteobacteria</taxon>
        <taxon>Oceanospirillales</taxon>
        <taxon>Halomonadaceae</taxon>
        <taxon>Salinicola</taxon>
    </lineage>
</organism>
<name>A0A640WFT7_9GAMM</name>
<sequence length="219" mass="22992">MPRSICVINPNSSVDVTRGIDAALEPLRLAGGPPITSHTLHDAPAGIQTEADIVQVLPRLTAFIQANEANACAFVIACFSDPGLAVAREATSLPVLGIGESAMLTALTQGQRVGVIAIQPTSIARHWRTWGAMGITSRLAGERALGLDVAELQDTQRTWDRLLEIGGQLRDEDQANVLILGCAGMPQFQHSLSQILGVPVVEPSRAATGMALTAACLTS</sequence>
<comment type="similarity">
    <text evidence="1">Belongs to the HyuE racemase family.</text>
</comment>
<evidence type="ECO:0000313" key="2">
    <source>
        <dbReference type="EMBL" id="KAA0019046.1"/>
    </source>
</evidence>
<protein>
    <submittedName>
        <fullName evidence="2">Asp/Glu racemase</fullName>
    </submittedName>
</protein>
<dbReference type="Proteomes" id="UP000466024">
    <property type="component" value="Unassembled WGS sequence"/>
</dbReference>
<dbReference type="InterPro" id="IPR015942">
    <property type="entry name" value="Asp/Glu/hydantoin_racemase"/>
</dbReference>
<dbReference type="EMBL" id="VTPX01000003">
    <property type="protein sequence ID" value="KAA0019046.1"/>
    <property type="molecule type" value="Genomic_DNA"/>
</dbReference>
<dbReference type="AlphaFoldDB" id="A0A640WFT7"/>
<evidence type="ECO:0000256" key="1">
    <source>
        <dbReference type="ARBA" id="ARBA00038414"/>
    </source>
</evidence>
<dbReference type="InterPro" id="IPR052186">
    <property type="entry name" value="Hydantoin_racemase-like"/>
</dbReference>
<dbReference type="GO" id="GO:0047661">
    <property type="term" value="F:amino-acid racemase activity"/>
    <property type="evidence" value="ECO:0007669"/>
    <property type="project" value="InterPro"/>
</dbReference>
<evidence type="ECO:0000313" key="3">
    <source>
        <dbReference type="Proteomes" id="UP000466024"/>
    </source>
</evidence>
<gene>
    <name evidence="2" type="ORF">F0A16_06730</name>
</gene>
<dbReference type="RefSeq" id="WP_149434639.1">
    <property type="nucleotide sequence ID" value="NZ_VTPX01000003.1"/>
</dbReference>
<keyword evidence="3" id="KW-1185">Reference proteome</keyword>
<reference evidence="2 3" key="1">
    <citation type="submission" date="2019-08" db="EMBL/GenBank/DDBJ databases">
        <title>Bioinformatics analysis of the strain L3 and L5.</title>
        <authorList>
            <person name="Li X."/>
        </authorList>
    </citation>
    <scope>NUCLEOTIDE SEQUENCE [LARGE SCALE GENOMIC DNA]</scope>
    <source>
        <strain evidence="2 3">L3</strain>
    </source>
</reference>
<dbReference type="PANTHER" id="PTHR28047:SF5">
    <property type="entry name" value="PROTEIN DCG1"/>
    <property type="match status" value="1"/>
</dbReference>
<dbReference type="Pfam" id="PF01177">
    <property type="entry name" value="Asp_Glu_race"/>
    <property type="match status" value="1"/>
</dbReference>
<accession>A0A640WFT7</accession>
<proteinExistence type="inferred from homology"/>
<dbReference type="PANTHER" id="PTHR28047">
    <property type="entry name" value="PROTEIN DCG1"/>
    <property type="match status" value="1"/>
</dbReference>
<comment type="caution">
    <text evidence="2">The sequence shown here is derived from an EMBL/GenBank/DDBJ whole genome shotgun (WGS) entry which is preliminary data.</text>
</comment>
<dbReference type="Gene3D" id="3.40.50.12500">
    <property type="match status" value="1"/>
</dbReference>
<dbReference type="InterPro" id="IPR053714">
    <property type="entry name" value="Iso_Racemase_Enz_sf"/>
</dbReference>